<evidence type="ECO:0000256" key="9">
    <source>
        <dbReference type="SAM" id="Coils"/>
    </source>
</evidence>
<reference evidence="12" key="2">
    <citation type="submission" date="2025-05" db="UniProtKB">
        <authorList>
            <consortium name="Ensembl"/>
        </authorList>
    </citation>
    <scope>IDENTIFICATION</scope>
</reference>
<dbReference type="GO" id="GO:0060271">
    <property type="term" value="P:cilium assembly"/>
    <property type="evidence" value="ECO:0007669"/>
    <property type="project" value="InterPro"/>
</dbReference>
<dbReference type="Ensembl" id="ENSFHET00000022482.1">
    <property type="protein sequence ID" value="ENSFHEP00000030594.1"/>
    <property type="gene ID" value="ENSFHEG00000015972.1"/>
</dbReference>
<evidence type="ECO:0000313" key="11">
    <source>
        <dbReference type="EMBL" id="JAR50618.1"/>
    </source>
</evidence>
<keyword evidence="13" id="KW-1185">Reference proteome</keyword>
<feature type="compositionally biased region" description="Basic and acidic residues" evidence="10">
    <location>
        <begin position="237"/>
        <end position="248"/>
    </location>
</feature>
<dbReference type="GO" id="GO:0005813">
    <property type="term" value="C:centrosome"/>
    <property type="evidence" value="ECO:0007669"/>
    <property type="project" value="UniProtKB-SubCell"/>
</dbReference>
<evidence type="ECO:0000313" key="12">
    <source>
        <dbReference type="Ensembl" id="ENSFHEP00000030594.1"/>
    </source>
</evidence>
<evidence type="ECO:0000313" key="13">
    <source>
        <dbReference type="Proteomes" id="UP000265000"/>
    </source>
</evidence>
<organism evidence="11">
    <name type="scientific">Fundulus heteroclitus</name>
    <name type="common">Killifish</name>
    <name type="synonym">Mummichog</name>
    <dbReference type="NCBI Taxonomy" id="8078"/>
    <lineage>
        <taxon>Eukaryota</taxon>
        <taxon>Metazoa</taxon>
        <taxon>Chordata</taxon>
        <taxon>Craniata</taxon>
        <taxon>Vertebrata</taxon>
        <taxon>Euteleostomi</taxon>
        <taxon>Actinopterygii</taxon>
        <taxon>Neopterygii</taxon>
        <taxon>Teleostei</taxon>
        <taxon>Neoteleostei</taxon>
        <taxon>Acanthomorphata</taxon>
        <taxon>Ovalentaria</taxon>
        <taxon>Atherinomorphae</taxon>
        <taxon>Cyprinodontiformes</taxon>
        <taxon>Fundulidae</taxon>
        <taxon>Fundulus</taxon>
    </lineage>
</organism>
<dbReference type="InterPro" id="IPR037692">
    <property type="entry name" value="CEP70"/>
</dbReference>
<accession>A0A146Y8Y7</accession>
<keyword evidence="6 9" id="KW-0175">Coiled coil</keyword>
<evidence type="ECO:0000256" key="4">
    <source>
        <dbReference type="ARBA" id="ARBA00022490"/>
    </source>
</evidence>
<keyword evidence="5" id="KW-0802">TPR repeat</keyword>
<dbReference type="GO" id="GO:0070507">
    <property type="term" value="P:regulation of microtubule cytoskeleton organization"/>
    <property type="evidence" value="ECO:0007669"/>
    <property type="project" value="InterPro"/>
</dbReference>
<feature type="region of interest" description="Disordered" evidence="10">
    <location>
        <begin position="237"/>
        <end position="258"/>
    </location>
</feature>
<evidence type="ECO:0000256" key="1">
    <source>
        <dbReference type="ARBA" id="ARBA00004300"/>
    </source>
</evidence>
<comment type="subcellular location">
    <subcellularLocation>
        <location evidence="1">Cytoplasm</location>
        <location evidence="1">Cytoskeleton</location>
        <location evidence="1">Microtubule organizing center</location>
        <location evidence="1">Centrosome</location>
    </subcellularLocation>
</comment>
<dbReference type="STRING" id="8078.ENSFHEP00000030594"/>
<comment type="function">
    <text evidence="8">Plays a role in the organization of both preexisting and nascent microtubules in interphase cells. During mitosis, required for the organization and orientation of the mitotic spindle.</text>
</comment>
<protein>
    <recommendedName>
        <fullName evidence="3">Centrosomal protein of 70 kDa</fullName>
    </recommendedName>
</protein>
<feature type="coiled-coil region" evidence="9">
    <location>
        <begin position="92"/>
        <end position="193"/>
    </location>
</feature>
<keyword evidence="4" id="KW-0963">Cytoplasm</keyword>
<evidence type="ECO:0000256" key="2">
    <source>
        <dbReference type="ARBA" id="ARBA00011832"/>
    </source>
</evidence>
<evidence type="ECO:0000256" key="10">
    <source>
        <dbReference type="SAM" id="MobiDB-lite"/>
    </source>
</evidence>
<dbReference type="Proteomes" id="UP000265000">
    <property type="component" value="Unplaced"/>
</dbReference>
<name>A0A146Y8Y7_FUNHE</name>
<evidence type="ECO:0000256" key="3">
    <source>
        <dbReference type="ARBA" id="ARBA00018408"/>
    </source>
</evidence>
<dbReference type="AlphaFoldDB" id="A0A146Y8Y7"/>
<evidence type="ECO:0000256" key="8">
    <source>
        <dbReference type="ARBA" id="ARBA00025273"/>
    </source>
</evidence>
<reference evidence="11" key="1">
    <citation type="submission" date="2015-01" db="EMBL/GenBank/DDBJ databases">
        <title>EvidentialGene: Evidence-directed Construction of Complete mRNA Transcriptomes without Genomes.</title>
        <authorList>
            <person name="Gilbert D.G."/>
        </authorList>
    </citation>
    <scope>NUCLEOTIDE SEQUENCE</scope>
</reference>
<evidence type="ECO:0000256" key="7">
    <source>
        <dbReference type="ARBA" id="ARBA00023212"/>
    </source>
</evidence>
<evidence type="ECO:0000256" key="5">
    <source>
        <dbReference type="ARBA" id="ARBA00022803"/>
    </source>
</evidence>
<dbReference type="EMBL" id="GCES01035705">
    <property type="protein sequence ID" value="JAR50618.1"/>
    <property type="molecule type" value="Transcribed_RNA"/>
</dbReference>
<keyword evidence="7" id="KW-0206">Cytoskeleton</keyword>
<comment type="subunit">
    <text evidence="2">Directly interacts with tubulin-gamma; this interaction determines centrosomal localization.</text>
</comment>
<evidence type="ECO:0000256" key="6">
    <source>
        <dbReference type="ARBA" id="ARBA00023054"/>
    </source>
</evidence>
<dbReference type="PANTHER" id="PTHR14594">
    <property type="entry name" value="CENTROSOMAL PROTEIN OF 70 KDA"/>
    <property type="match status" value="1"/>
</dbReference>
<dbReference type="PANTHER" id="PTHR14594:SF1">
    <property type="entry name" value="CENTROSOMAL PROTEIN OF 70 KDA"/>
    <property type="match status" value="1"/>
</dbReference>
<sequence length="559" mass="64248">MDTDGRKGHFPYFINKTYVYLWTYRQFQRVQVEWDDVNKLLQRHGFKPVFFADPVENRNLTDLVLLDKTSASELRATLRAMLTDSERRQALVQELVRSNNQLKDEVQKHMNHAAQQSQRATELQELLDGVKSRVRHLEERCLGQAARQHSHTQRLQEENEEAQRRCLSLEQRLARLEEEAAELRRKLYFAVKEEEQRLARRDRTFRRICMQVCEQSDAAQQQILDVIDFYESRTSRLGDESRSGRGETAEAGQTTRRTSSAVSLAFQTILKAYQDQQKESSSRIQELKKEVAVLRRGLDTRLPDEANRGGSVREQTRNSRLCVQYHQLLTEINALVTDPSAPLRLPQDNRRTDGLERAEFQALLPTLDQWCQQLHKLRDLQRRLSKLSATLMPQQRCDGAAAGAVRVEDLMLLVEELLENASADDKQRLRSPTRHTLASMVSHFQKLFDVPSLSGVYPRMNEVYARLGEMTNALRNLRNLLDLDSKASPAAVVKQVSRLVSVDPRLGVADIDSIIIRVKQHDEFFPAFHSLVTEILNVLGLSHLDDILPALTSLKQTAP</sequence>
<proteinExistence type="predicted"/>
<dbReference type="GeneTree" id="ENSGT00390000009029"/>
<dbReference type="GO" id="GO:0043015">
    <property type="term" value="F:gamma-tubulin binding"/>
    <property type="evidence" value="ECO:0007669"/>
    <property type="project" value="InterPro"/>
</dbReference>